<comment type="caution">
    <text evidence="3">The sequence shown here is derived from an EMBL/GenBank/DDBJ whole genome shotgun (WGS) entry which is preliminary data.</text>
</comment>
<name>A0A7L0SEL2_GLABR</name>
<dbReference type="PANTHER" id="PTHR12210">
    <property type="entry name" value="DULLARD PROTEIN PHOSPHATASE"/>
    <property type="match status" value="1"/>
</dbReference>
<feature type="domain" description="FCP1 homology" evidence="2">
    <location>
        <begin position="1"/>
        <end position="97"/>
    </location>
</feature>
<dbReference type="GO" id="GO:0015031">
    <property type="term" value="P:protein transport"/>
    <property type="evidence" value="ECO:0007669"/>
    <property type="project" value="UniProtKB-KW"/>
</dbReference>
<dbReference type="GO" id="GO:0005744">
    <property type="term" value="C:TIM23 mitochondrial import inner membrane translocase complex"/>
    <property type="evidence" value="ECO:0007669"/>
    <property type="project" value="UniProtKB-UniRule"/>
</dbReference>
<accession>A0A7L0SEL2</accession>
<protein>
    <recommendedName>
        <fullName evidence="1">Mitochondrial import inner membrane translocase subunit TIM50</fullName>
    </recommendedName>
</protein>
<keyword evidence="1" id="KW-0811">Translocation</keyword>
<dbReference type="OrthoDB" id="277011at2759"/>
<feature type="non-terminal residue" evidence="3">
    <location>
        <position position="110"/>
    </location>
</feature>
<keyword evidence="4" id="KW-1185">Reference proteome</keyword>
<sequence length="110" mass="12338">FVFTTAKQDYAEKVLTVLDPKKQLIRHLLSQQDCLCTRGCYWKDLARLGRDLAKTVALDHSIQGLPTQVANWIPVPRWWGDPQDEELLRLTPLLGQLGQAVRTGGAGGDR</sequence>
<dbReference type="InterPro" id="IPR036412">
    <property type="entry name" value="HAD-like_sf"/>
</dbReference>
<dbReference type="SUPFAM" id="SSF56784">
    <property type="entry name" value="HAD-like"/>
    <property type="match status" value="1"/>
</dbReference>
<reference evidence="3 4" key="1">
    <citation type="submission" date="2019-09" db="EMBL/GenBank/DDBJ databases">
        <title>Bird 10,000 Genomes (B10K) Project - Family phase.</title>
        <authorList>
            <person name="Zhang G."/>
        </authorList>
    </citation>
    <scope>NUCLEOTIDE SEQUENCE [LARGE SCALE GENOMIC DNA]</scope>
    <source>
        <strain evidence="3">B10K-DU-008-63</strain>
    </source>
</reference>
<dbReference type="AlphaFoldDB" id="A0A7L0SEL2"/>
<evidence type="ECO:0000313" key="4">
    <source>
        <dbReference type="Proteomes" id="UP000591073"/>
    </source>
</evidence>
<comment type="function">
    <text evidence="1">Essential component of the TIM23 complex, a complex that mediates the translocation of transit peptide-containing proteins across the mitochondrial inner membrane.</text>
</comment>
<dbReference type="Proteomes" id="UP000591073">
    <property type="component" value="Unassembled WGS sequence"/>
</dbReference>
<dbReference type="InterPro" id="IPR004274">
    <property type="entry name" value="FCP1_dom"/>
</dbReference>
<comment type="subcellular location">
    <subcellularLocation>
        <location evidence="1">Mitochondrion inner membrane</location>
        <topology evidence="1">Single-pass membrane protein</topology>
    </subcellularLocation>
</comment>
<comment type="similarity">
    <text evidence="1">Belongs to the TIM50 family.</text>
</comment>
<keyword evidence="1" id="KW-0653">Protein transport</keyword>
<dbReference type="EMBL" id="VXAP01001333">
    <property type="protein sequence ID" value="NXL40058.1"/>
    <property type="molecule type" value="Genomic_DNA"/>
</dbReference>
<dbReference type="InterPro" id="IPR023214">
    <property type="entry name" value="HAD_sf"/>
</dbReference>
<comment type="subunit">
    <text evidence="1">Component of the TIM23 complex.</text>
</comment>
<dbReference type="PROSITE" id="PS50969">
    <property type="entry name" value="FCP1"/>
    <property type="match status" value="1"/>
</dbReference>
<keyword evidence="1" id="KW-0496">Mitochondrion</keyword>
<proteinExistence type="inferred from homology"/>
<keyword evidence="1" id="KW-0813">Transport</keyword>
<evidence type="ECO:0000256" key="1">
    <source>
        <dbReference type="RuleBase" id="RU365079"/>
    </source>
</evidence>
<dbReference type="InterPro" id="IPR050365">
    <property type="entry name" value="TIM50"/>
</dbReference>
<keyword evidence="1" id="KW-0809">Transit peptide</keyword>
<dbReference type="SMART" id="SM00577">
    <property type="entry name" value="CPDc"/>
    <property type="match status" value="1"/>
</dbReference>
<feature type="non-terminal residue" evidence="3">
    <location>
        <position position="1"/>
    </location>
</feature>
<dbReference type="Pfam" id="PF03031">
    <property type="entry name" value="NIF"/>
    <property type="match status" value="1"/>
</dbReference>
<gene>
    <name evidence="3" type="primary">Ctdspl2_2</name>
    <name evidence="3" type="ORF">GLABRA_R15275</name>
</gene>
<dbReference type="Gene3D" id="3.40.50.1000">
    <property type="entry name" value="HAD superfamily/HAD-like"/>
    <property type="match status" value="1"/>
</dbReference>
<organism evidence="3 4">
    <name type="scientific">Glaucidium brasilianum</name>
    <name type="common">Ferruginous pygmy-owl</name>
    <dbReference type="NCBI Taxonomy" id="78217"/>
    <lineage>
        <taxon>Eukaryota</taxon>
        <taxon>Metazoa</taxon>
        <taxon>Chordata</taxon>
        <taxon>Craniata</taxon>
        <taxon>Vertebrata</taxon>
        <taxon>Euteleostomi</taxon>
        <taxon>Archelosauria</taxon>
        <taxon>Archosauria</taxon>
        <taxon>Dinosauria</taxon>
        <taxon>Saurischia</taxon>
        <taxon>Theropoda</taxon>
        <taxon>Coelurosauria</taxon>
        <taxon>Aves</taxon>
        <taxon>Neognathae</taxon>
        <taxon>Neoaves</taxon>
        <taxon>Telluraves</taxon>
        <taxon>Strigiformes</taxon>
        <taxon>Strigidae</taxon>
        <taxon>Glaucidium</taxon>
    </lineage>
</organism>
<evidence type="ECO:0000313" key="3">
    <source>
        <dbReference type="EMBL" id="NXL40058.1"/>
    </source>
</evidence>
<evidence type="ECO:0000259" key="2">
    <source>
        <dbReference type="PROSITE" id="PS50969"/>
    </source>
</evidence>